<evidence type="ECO:0000313" key="3">
    <source>
        <dbReference type="Proteomes" id="UP000045706"/>
    </source>
</evidence>
<evidence type="ECO:0000313" key="2">
    <source>
        <dbReference type="EMBL" id="CRJ89063.1"/>
    </source>
</evidence>
<organism evidence="2 3">
    <name type="scientific">Verticillium longisporum</name>
    <name type="common">Verticillium dahliae var. longisporum</name>
    <dbReference type="NCBI Taxonomy" id="100787"/>
    <lineage>
        <taxon>Eukaryota</taxon>
        <taxon>Fungi</taxon>
        <taxon>Dikarya</taxon>
        <taxon>Ascomycota</taxon>
        <taxon>Pezizomycotina</taxon>
        <taxon>Sordariomycetes</taxon>
        <taxon>Hypocreomycetidae</taxon>
        <taxon>Glomerellales</taxon>
        <taxon>Plectosphaerellaceae</taxon>
        <taxon>Verticillium</taxon>
    </lineage>
</organism>
<accession>A0A0G4KFD7</accession>
<dbReference type="EMBL" id="CVQI01000003">
    <property type="protein sequence ID" value="CRJ89063.1"/>
    <property type="molecule type" value="Genomic_DNA"/>
</dbReference>
<feature type="transmembrane region" description="Helical" evidence="1">
    <location>
        <begin position="119"/>
        <end position="148"/>
    </location>
</feature>
<feature type="transmembrane region" description="Helical" evidence="1">
    <location>
        <begin position="31"/>
        <end position="48"/>
    </location>
</feature>
<evidence type="ECO:0000256" key="1">
    <source>
        <dbReference type="SAM" id="Phobius"/>
    </source>
</evidence>
<keyword evidence="1" id="KW-0812">Transmembrane</keyword>
<dbReference type="Proteomes" id="UP000045706">
    <property type="component" value="Unassembled WGS sequence"/>
</dbReference>
<protein>
    <submittedName>
        <fullName evidence="2">Uncharacterized protein</fullName>
    </submittedName>
</protein>
<dbReference type="AlphaFoldDB" id="A0A0G4KFD7"/>
<proteinExistence type="predicted"/>
<gene>
    <name evidence="2" type="ORF">BN1723_008428</name>
</gene>
<sequence>MKLLCWRLRIEAAQYEKSRECKAVRLSVRRLFVPPAVFPPLVFVVILGDPLPRPVAANVNVVAGKPHLEKQVDEVVDDDAEAEQLAGPDAAAIVPLEAVNQREAPLAGARDAVARRRGAVVLVVLVVVDGLLPGASAAAAVVVVVILIEAAVDALGALGDVGPRVHLLDLLVEALGADLVGAQRRYGLARGGDEVVLLGARKDGHVRGQDLGDAADLVAANVDIFAGKPHLEKQVDEVVDDDAQTEQLAGPDAAAIVPLEAVNQRKAPLAGARDAVARRRGPFVLVVLVVVHGLLPAVVLVVLVEAAVDALGALGDVGPRVHLLDLLVEALGADLVGAQRRYGLARGGDEVVLLGARKDGHVRGQDLGDAADLGADDVEAARRGLDYDGAKGLGQGRVQVNVAAHHDVADLLVAHGAEHLDAVLEHVLLDHLLEVDGLGARAGNDEARVRVVVEDGRDGRRQQIGALVVEEAGDDDDGDCVVGAEGLGGRRVVGKVGDARRVGGVVFGAEVLGDDGVRDDGDHERIEGCSQNSVLLAWEVLTM</sequence>
<feature type="transmembrane region" description="Helical" evidence="1">
    <location>
        <begin position="283"/>
        <end position="304"/>
    </location>
</feature>
<keyword evidence="1" id="KW-1133">Transmembrane helix</keyword>
<keyword evidence="1" id="KW-0472">Membrane</keyword>
<reference evidence="3" key="1">
    <citation type="submission" date="2015-05" db="EMBL/GenBank/DDBJ databases">
        <authorList>
            <person name="Fogelqvist Johan"/>
        </authorList>
    </citation>
    <scope>NUCLEOTIDE SEQUENCE [LARGE SCALE GENOMIC DNA]</scope>
</reference>
<name>A0A0G4KFD7_VERLO</name>